<evidence type="ECO:0000256" key="4">
    <source>
        <dbReference type="RuleBase" id="RU003694"/>
    </source>
</evidence>
<evidence type="ECO:0000313" key="7">
    <source>
        <dbReference type="Proteomes" id="UP001054889"/>
    </source>
</evidence>
<evidence type="ECO:0000259" key="5">
    <source>
        <dbReference type="PROSITE" id="PS52004"/>
    </source>
</evidence>
<gene>
    <name evidence="6" type="primary">ga28939</name>
    <name evidence="6" type="ORF">PR202_ga28939</name>
</gene>
<evidence type="ECO:0000256" key="3">
    <source>
        <dbReference type="ARBA" id="ARBA00022679"/>
    </source>
</evidence>
<dbReference type="InterPro" id="IPR014031">
    <property type="entry name" value="Ketoacyl_synth_C"/>
</dbReference>
<dbReference type="GO" id="GO:0006633">
    <property type="term" value="P:fatty acid biosynthetic process"/>
    <property type="evidence" value="ECO:0007669"/>
    <property type="project" value="InterPro"/>
</dbReference>
<dbReference type="InterPro" id="IPR020841">
    <property type="entry name" value="PKS_Beta-ketoAc_synthase_dom"/>
</dbReference>
<organism evidence="6 7">
    <name type="scientific">Eleusine coracana subsp. coracana</name>
    <dbReference type="NCBI Taxonomy" id="191504"/>
    <lineage>
        <taxon>Eukaryota</taxon>
        <taxon>Viridiplantae</taxon>
        <taxon>Streptophyta</taxon>
        <taxon>Embryophyta</taxon>
        <taxon>Tracheophyta</taxon>
        <taxon>Spermatophyta</taxon>
        <taxon>Magnoliopsida</taxon>
        <taxon>Liliopsida</taxon>
        <taxon>Poales</taxon>
        <taxon>Poaceae</taxon>
        <taxon>PACMAD clade</taxon>
        <taxon>Chloridoideae</taxon>
        <taxon>Cynodonteae</taxon>
        <taxon>Eleusininae</taxon>
        <taxon>Eleusine</taxon>
    </lineage>
</organism>
<protein>
    <recommendedName>
        <fullName evidence="2">beta-ketoacyl-[acyl-carrier-protein] synthase I</fullName>
        <ecNumber evidence="2">2.3.1.41</ecNumber>
    </recommendedName>
</protein>
<proteinExistence type="inferred from homology"/>
<accession>A0AAV5DL36</accession>
<name>A0AAV5DL36_ELECO</name>
<sequence length="214" mass="22646">MPNASSAMISMDSGIGFMGPSYSISAACATANHCLLSAADQIMESLEHAMQREAPIFAEYLGGASTCDAYHLTDPRPEGRGIAMCITESRGRGRRARGASSPAGDLAEVDALKQVFRNSQQKIKVNATKSMIGHCLGAAGGLEAVATIKAITTGWVHPTINQFNPDPACAVDHFGTVPHVKQKHNVNVGISNSFGFGGHNSVAVFAPYMHNIWF</sequence>
<dbReference type="PROSITE" id="PS00606">
    <property type="entry name" value="KS3_1"/>
    <property type="match status" value="1"/>
</dbReference>
<dbReference type="PROSITE" id="PS52004">
    <property type="entry name" value="KS3_2"/>
    <property type="match status" value="1"/>
</dbReference>
<dbReference type="Proteomes" id="UP001054889">
    <property type="component" value="Unassembled WGS sequence"/>
</dbReference>
<feature type="domain" description="Ketosynthase family 3 (KS3)" evidence="5">
    <location>
        <begin position="1"/>
        <end position="207"/>
    </location>
</feature>
<evidence type="ECO:0000256" key="2">
    <source>
        <dbReference type="ARBA" id="ARBA00013191"/>
    </source>
</evidence>
<dbReference type="InterPro" id="IPR018201">
    <property type="entry name" value="Ketoacyl_synth_AS"/>
</dbReference>
<dbReference type="GO" id="GO:0005739">
    <property type="term" value="C:mitochondrion"/>
    <property type="evidence" value="ECO:0007669"/>
    <property type="project" value="TreeGrafter"/>
</dbReference>
<reference evidence="6" key="2">
    <citation type="submission" date="2021-12" db="EMBL/GenBank/DDBJ databases">
        <title>Resequencing data analysis of finger millet.</title>
        <authorList>
            <person name="Hatakeyama M."/>
            <person name="Aluri S."/>
            <person name="Balachadran M.T."/>
            <person name="Sivarajan S.R."/>
            <person name="Poveda L."/>
            <person name="Shimizu-Inatsugi R."/>
            <person name="Schlapbach R."/>
            <person name="Sreeman S.M."/>
            <person name="Shimizu K.K."/>
        </authorList>
    </citation>
    <scope>NUCLEOTIDE SEQUENCE</scope>
</reference>
<dbReference type="InterPro" id="IPR016039">
    <property type="entry name" value="Thiolase-like"/>
</dbReference>
<dbReference type="EMBL" id="BQKI01000018">
    <property type="protein sequence ID" value="GJN10812.1"/>
    <property type="molecule type" value="Genomic_DNA"/>
</dbReference>
<dbReference type="PANTHER" id="PTHR11712">
    <property type="entry name" value="POLYKETIDE SYNTHASE-RELATED"/>
    <property type="match status" value="1"/>
</dbReference>
<reference evidence="6" key="1">
    <citation type="journal article" date="2018" name="DNA Res.">
        <title>Multiple hybrid de novo genome assembly of finger millet, an orphan allotetraploid crop.</title>
        <authorList>
            <person name="Hatakeyama M."/>
            <person name="Aluri S."/>
            <person name="Balachadran M.T."/>
            <person name="Sivarajan S.R."/>
            <person name="Patrignani A."/>
            <person name="Gruter S."/>
            <person name="Poveda L."/>
            <person name="Shimizu-Inatsugi R."/>
            <person name="Baeten J."/>
            <person name="Francoijs K.J."/>
            <person name="Nataraja K.N."/>
            <person name="Reddy Y.A.N."/>
            <person name="Phadnis S."/>
            <person name="Ravikumar R.L."/>
            <person name="Schlapbach R."/>
            <person name="Sreeman S.M."/>
            <person name="Shimizu K.K."/>
        </authorList>
    </citation>
    <scope>NUCLEOTIDE SEQUENCE</scope>
</reference>
<keyword evidence="3 4" id="KW-0808">Transferase</keyword>
<dbReference type="Gene3D" id="3.40.47.10">
    <property type="match status" value="1"/>
</dbReference>
<dbReference type="Pfam" id="PF00109">
    <property type="entry name" value="ketoacyl-synt"/>
    <property type="match status" value="1"/>
</dbReference>
<dbReference type="GO" id="GO:0004315">
    <property type="term" value="F:3-oxoacyl-[acyl-carrier-protein] synthase activity"/>
    <property type="evidence" value="ECO:0007669"/>
    <property type="project" value="UniProtKB-EC"/>
</dbReference>
<comment type="caution">
    <text evidence="6">The sequence shown here is derived from an EMBL/GenBank/DDBJ whole genome shotgun (WGS) entry which is preliminary data.</text>
</comment>
<keyword evidence="7" id="KW-1185">Reference proteome</keyword>
<dbReference type="EC" id="2.3.1.41" evidence="2"/>
<dbReference type="PANTHER" id="PTHR11712:SF329">
    <property type="entry name" value="3-OXOACYL-[ACYL-CARRIER-PROTEIN] SYNTHASE"/>
    <property type="match status" value="1"/>
</dbReference>
<dbReference type="Pfam" id="PF02801">
    <property type="entry name" value="Ketoacyl-synt_C"/>
    <property type="match status" value="1"/>
</dbReference>
<dbReference type="AlphaFoldDB" id="A0AAV5DL36"/>
<dbReference type="InterPro" id="IPR000794">
    <property type="entry name" value="Beta-ketoacyl_synthase"/>
</dbReference>
<evidence type="ECO:0000313" key="6">
    <source>
        <dbReference type="EMBL" id="GJN10812.1"/>
    </source>
</evidence>
<dbReference type="SUPFAM" id="SSF53901">
    <property type="entry name" value="Thiolase-like"/>
    <property type="match status" value="2"/>
</dbReference>
<dbReference type="InterPro" id="IPR014030">
    <property type="entry name" value="Ketoacyl_synth_N"/>
</dbReference>
<comment type="similarity">
    <text evidence="1 4">Belongs to the thiolase-like superfamily. Beta-ketoacyl-ACP synthases family.</text>
</comment>
<evidence type="ECO:0000256" key="1">
    <source>
        <dbReference type="ARBA" id="ARBA00008467"/>
    </source>
</evidence>